<feature type="transmembrane region" description="Helical" evidence="8">
    <location>
        <begin position="187"/>
        <end position="206"/>
    </location>
</feature>
<proteinExistence type="inferred from homology"/>
<dbReference type="Gene3D" id="1.20.1730.10">
    <property type="entry name" value="Sodium/glucose cotransporter"/>
    <property type="match status" value="1"/>
</dbReference>
<dbReference type="AlphaFoldDB" id="A0A9Q7EYG2"/>
<feature type="transmembrane region" description="Helical" evidence="8">
    <location>
        <begin position="239"/>
        <end position="261"/>
    </location>
</feature>
<feature type="transmembrane region" description="Helical" evidence="8">
    <location>
        <begin position="6"/>
        <end position="26"/>
    </location>
</feature>
<feature type="transmembrane region" description="Helical" evidence="8">
    <location>
        <begin position="78"/>
        <end position="97"/>
    </location>
</feature>
<comment type="similarity">
    <text evidence="2 7">Belongs to the sodium:solute symporter (SSF) (TC 2.A.21) family.</text>
</comment>
<dbReference type="InterPro" id="IPR050277">
    <property type="entry name" value="Sodium:Solute_Symporter"/>
</dbReference>
<dbReference type="PANTHER" id="PTHR48086:SF7">
    <property type="entry name" value="SODIUM-SOLUTE SYMPORTER-RELATED"/>
    <property type="match status" value="1"/>
</dbReference>
<dbReference type="CDD" id="cd10322">
    <property type="entry name" value="SLC5sbd"/>
    <property type="match status" value="1"/>
</dbReference>
<dbReference type="GO" id="GO:0005886">
    <property type="term" value="C:plasma membrane"/>
    <property type="evidence" value="ECO:0007669"/>
    <property type="project" value="TreeGrafter"/>
</dbReference>
<dbReference type="PROSITE" id="PS50283">
    <property type="entry name" value="NA_SOLUT_SYMP_3"/>
    <property type="match status" value="1"/>
</dbReference>
<dbReference type="InterPro" id="IPR038377">
    <property type="entry name" value="Na/Glc_symporter_sf"/>
</dbReference>
<dbReference type="Proteomes" id="UP000671879">
    <property type="component" value="Chromosome"/>
</dbReference>
<evidence type="ECO:0000256" key="2">
    <source>
        <dbReference type="ARBA" id="ARBA00006434"/>
    </source>
</evidence>
<evidence type="ECO:0000256" key="8">
    <source>
        <dbReference type="SAM" id="Phobius"/>
    </source>
</evidence>
<feature type="transmembrane region" description="Helical" evidence="8">
    <location>
        <begin position="370"/>
        <end position="389"/>
    </location>
</feature>
<feature type="transmembrane region" description="Helical" evidence="8">
    <location>
        <begin position="424"/>
        <end position="442"/>
    </location>
</feature>
<name>A0A9Q7EYG2_9BACT</name>
<evidence type="ECO:0000256" key="6">
    <source>
        <dbReference type="ARBA" id="ARBA00023136"/>
    </source>
</evidence>
<evidence type="ECO:0000256" key="5">
    <source>
        <dbReference type="ARBA" id="ARBA00022989"/>
    </source>
</evidence>
<dbReference type="GO" id="GO:0022857">
    <property type="term" value="F:transmembrane transporter activity"/>
    <property type="evidence" value="ECO:0007669"/>
    <property type="project" value="InterPro"/>
</dbReference>
<feature type="transmembrane region" description="Helical" evidence="8">
    <location>
        <begin position="395"/>
        <end position="417"/>
    </location>
</feature>
<keyword evidence="5 8" id="KW-1133">Transmembrane helix</keyword>
<feature type="transmembrane region" description="Helical" evidence="8">
    <location>
        <begin position="320"/>
        <end position="349"/>
    </location>
</feature>
<evidence type="ECO:0000256" key="3">
    <source>
        <dbReference type="ARBA" id="ARBA00022448"/>
    </source>
</evidence>
<dbReference type="KEGG" id="aram:KAR29_11740"/>
<protein>
    <submittedName>
        <fullName evidence="9">Sodium:solute symporter family protein</fullName>
    </submittedName>
</protein>
<keyword evidence="10" id="KW-1185">Reference proteome</keyword>
<feature type="transmembrane region" description="Helical" evidence="8">
    <location>
        <begin position="282"/>
        <end position="300"/>
    </location>
</feature>
<dbReference type="EMBL" id="CP072943">
    <property type="protein sequence ID" value="QTX31976.1"/>
    <property type="molecule type" value="Genomic_DNA"/>
</dbReference>
<keyword evidence="6 8" id="KW-0472">Membrane</keyword>
<organism evidence="9 10">
    <name type="scientific">Aminithiophilus ramosus</name>
    <dbReference type="NCBI Taxonomy" id="3029084"/>
    <lineage>
        <taxon>Bacteria</taxon>
        <taxon>Thermotogati</taxon>
        <taxon>Synergistota</taxon>
        <taxon>Synergistia</taxon>
        <taxon>Synergistales</taxon>
        <taxon>Aminithiophilaceae</taxon>
        <taxon>Aminithiophilus</taxon>
    </lineage>
</organism>
<accession>A0A9Q7EYG2</accession>
<feature type="transmembrane region" description="Helical" evidence="8">
    <location>
        <begin position="125"/>
        <end position="145"/>
    </location>
</feature>
<reference evidence="10" key="1">
    <citation type="submission" date="2021-04" db="EMBL/GenBank/DDBJ databases">
        <title>A novel Synergistetes isolate from a pyrite-forming mixed culture.</title>
        <authorList>
            <person name="Bunk B."/>
            <person name="Sproer C."/>
            <person name="Spring S."/>
            <person name="Pester M."/>
        </authorList>
    </citation>
    <scope>NUCLEOTIDE SEQUENCE [LARGE SCALE GENOMIC DNA]</scope>
    <source>
        <strain evidence="10">J.5.4.2-T.3.5.2</strain>
    </source>
</reference>
<evidence type="ECO:0000313" key="9">
    <source>
        <dbReference type="EMBL" id="QTX31976.1"/>
    </source>
</evidence>
<dbReference type="RefSeq" id="WP_274373177.1">
    <property type="nucleotide sequence ID" value="NZ_CP072943.1"/>
</dbReference>
<keyword evidence="3" id="KW-0813">Transport</keyword>
<dbReference type="PANTHER" id="PTHR48086">
    <property type="entry name" value="SODIUM/PROLINE SYMPORTER-RELATED"/>
    <property type="match status" value="1"/>
</dbReference>
<evidence type="ECO:0000313" key="10">
    <source>
        <dbReference type="Proteomes" id="UP000671879"/>
    </source>
</evidence>
<dbReference type="InterPro" id="IPR001734">
    <property type="entry name" value="Na/solute_symporter"/>
</dbReference>
<dbReference type="Pfam" id="PF00474">
    <property type="entry name" value="SSF"/>
    <property type="match status" value="1"/>
</dbReference>
<feature type="transmembrane region" description="Helical" evidence="8">
    <location>
        <begin position="448"/>
        <end position="468"/>
    </location>
</feature>
<evidence type="ECO:0000256" key="1">
    <source>
        <dbReference type="ARBA" id="ARBA00004141"/>
    </source>
</evidence>
<feature type="transmembrane region" description="Helical" evidence="8">
    <location>
        <begin position="47"/>
        <end position="72"/>
    </location>
</feature>
<feature type="transmembrane region" description="Helical" evidence="8">
    <location>
        <begin position="151"/>
        <end position="175"/>
    </location>
</feature>
<gene>
    <name evidence="9" type="ORF">KAR29_11740</name>
</gene>
<keyword evidence="4 8" id="KW-0812">Transmembrane</keyword>
<comment type="subcellular location">
    <subcellularLocation>
        <location evidence="1">Membrane</location>
        <topology evidence="1">Multi-pass membrane protein</topology>
    </subcellularLocation>
</comment>
<evidence type="ECO:0000256" key="7">
    <source>
        <dbReference type="RuleBase" id="RU362091"/>
    </source>
</evidence>
<sequence>MQLHALDMVVVALYFISLISIGYFIMKQAQKGKENESFLAADRNMGLIRTAGSAAATDLGGGFSIAMGGLGFSIGISGSWLIGVSGLSAVLAALLMAPKIKRWSDKVKGLTTGDLFESRFDKKTGLVAALLIGLAWWTFVGGQVIAGAKLVAGTIGLDVTTTIIIAGIIILAYTAMGGLKAVMTLDVYQLVVLFVGVVFVLVPMGLKHVGGYGSLMEQLAANPETVTLTRWGAVDMKTAVGWFLSIFPVWFISIATFQRVIAAKDENTAKWGIFLTGFPIEWPLFAIGMTLVGLLAHLVAPGLSDPELATPTMIVTILPIGLSGLVVAAYMAAVLSTADSCLMGSVAIFTNDIYRKLLNPEASDKQLMKVNRLAVVIMGAFAIGLAYKIPRVIDLVMYAYTFGAAGLFFPMLALLFWPRATATGAFWSILLGGGSALIWSLMGDPGGFSGSYIGWAVSFVAIVAISLATGHSPEENLALFGAES</sequence>
<evidence type="ECO:0000256" key="4">
    <source>
        <dbReference type="ARBA" id="ARBA00022692"/>
    </source>
</evidence>